<gene>
    <name evidence="1" type="ORF">TbrSNM41_24270</name>
</gene>
<dbReference type="EMBL" id="AP025594">
    <property type="protein sequence ID" value="BDG17693.1"/>
    <property type="molecule type" value="Genomic_DNA"/>
</dbReference>
<evidence type="ECO:0000313" key="1">
    <source>
        <dbReference type="EMBL" id="BDG17693.1"/>
    </source>
</evidence>
<name>A0ABM7XMV2_THEBO</name>
<accession>A0ABM7XMV2</accession>
<evidence type="ECO:0000313" key="2">
    <source>
        <dbReference type="Proteomes" id="UP000831120"/>
    </source>
</evidence>
<keyword evidence="1" id="KW-0614">Plasmid</keyword>
<sequence>MRRFRELLREALEVVASGKTSLGEAFRQEALAQARLKSSADDPVAQALALGRQALVALAEGDGRGAYYRLREAVERHPGLGGGLALDLLVRLGEREGLEVEPFRTLRERELLAWKEAPLGFRLLKGLKEVPASFWQSFLVEERPPSPRRQRDRRTEPPRAIPLQRREPVRPTFRLPMGYRPGEERGVVRSLLMRSWTEFRPFAPEGPGAWHSPEGALRLDEEGHLTVRVDRLGTWGGLLALVGSRGRVLMPLPWGGEPRYRLHIPLPARPGEEMEAWVWTWEALTPATLEALLADPRTLYPRELLAAWLRQALRRGQADRMAWVQVLRLLEEG</sequence>
<organism evidence="1 2">
    <name type="scientific">Thermus brockianus</name>
    <dbReference type="NCBI Taxonomy" id="56956"/>
    <lineage>
        <taxon>Bacteria</taxon>
        <taxon>Thermotogati</taxon>
        <taxon>Deinococcota</taxon>
        <taxon>Deinococci</taxon>
        <taxon>Thermales</taxon>
        <taxon>Thermaceae</taxon>
        <taxon>Thermus</taxon>
    </lineage>
</organism>
<reference evidence="1 2" key="1">
    <citation type="journal article" date="2022" name="Microbiol. Resour. Announc.">
        <title>Complete Genome Sequences of Thermus Strains Isolated from Senami Hot Spring in Japan.</title>
        <authorList>
            <person name="Miyazaki K."/>
        </authorList>
    </citation>
    <scope>NUCLEOTIDE SEQUENCE [LARGE SCALE GENOMIC DNA]</scope>
    <source>
        <strain evidence="1 2">SNM4-1</strain>
        <plasmid evidence="1 2">pTbrSNM4-1b</plasmid>
    </source>
</reference>
<dbReference type="Proteomes" id="UP000831120">
    <property type="component" value="Plasmid pTbrSNM4-1b"/>
</dbReference>
<protein>
    <submittedName>
        <fullName evidence="1">Uncharacterized protein</fullName>
    </submittedName>
</protein>
<keyword evidence="2" id="KW-1185">Reference proteome</keyword>
<geneLocation type="plasmid" evidence="1 2">
    <name>pTbrSNM4-1b</name>
</geneLocation>
<proteinExistence type="predicted"/>